<dbReference type="InterPro" id="IPR029058">
    <property type="entry name" value="AB_hydrolase_fold"/>
</dbReference>
<dbReference type="InterPro" id="IPR050261">
    <property type="entry name" value="FrsA_esterase"/>
</dbReference>
<dbReference type="Gene3D" id="3.40.50.1820">
    <property type="entry name" value="alpha/beta hydrolase"/>
    <property type="match status" value="2"/>
</dbReference>
<keyword evidence="2" id="KW-0732">Signal</keyword>
<keyword evidence="3" id="KW-0378">Hydrolase</keyword>
<dbReference type="AlphaFoldDB" id="A0A382BE32"/>
<evidence type="ECO:0000256" key="1">
    <source>
        <dbReference type="ARBA" id="ARBA00022487"/>
    </source>
</evidence>
<protein>
    <recommendedName>
        <fullName evidence="4">4-O-methyl-glucuronoyl methylesterase-like domain-containing protein</fullName>
    </recommendedName>
</protein>
<feature type="non-terminal residue" evidence="5">
    <location>
        <position position="499"/>
    </location>
</feature>
<evidence type="ECO:0000313" key="5">
    <source>
        <dbReference type="EMBL" id="SVB11437.1"/>
    </source>
</evidence>
<reference evidence="5" key="1">
    <citation type="submission" date="2018-05" db="EMBL/GenBank/DDBJ databases">
        <authorList>
            <person name="Lanie J.A."/>
            <person name="Ng W.-L."/>
            <person name="Kazmierczak K.M."/>
            <person name="Andrzejewski T.M."/>
            <person name="Davidsen T.M."/>
            <person name="Wayne K.J."/>
            <person name="Tettelin H."/>
            <person name="Glass J.I."/>
            <person name="Rusch D."/>
            <person name="Podicherti R."/>
            <person name="Tsui H.-C.T."/>
            <person name="Winkler M.E."/>
        </authorList>
    </citation>
    <scope>NUCLEOTIDE SEQUENCE</scope>
</reference>
<dbReference type="PANTHER" id="PTHR22946">
    <property type="entry name" value="DIENELACTONE HYDROLASE DOMAIN-CONTAINING PROTEIN-RELATED"/>
    <property type="match status" value="1"/>
</dbReference>
<evidence type="ECO:0000256" key="2">
    <source>
        <dbReference type="ARBA" id="ARBA00022729"/>
    </source>
</evidence>
<dbReference type="Pfam" id="PF22244">
    <property type="entry name" value="GCE_fung"/>
    <property type="match status" value="1"/>
</dbReference>
<evidence type="ECO:0000256" key="3">
    <source>
        <dbReference type="ARBA" id="ARBA00022801"/>
    </source>
</evidence>
<gene>
    <name evidence="5" type="ORF">METZ01_LOCUS164291</name>
</gene>
<keyword evidence="1" id="KW-0719">Serine esterase</keyword>
<sequence>MTSFTALGQAYSRAELPPLLEFLDGQKVKSHDDWEERREEIRSLLIKYFIGSFPAETPKIAEAKVISEKVHDDGSIRRRIRVTLATPNRVAFEMALWLPDGKGPFPLLLTAPRFYQRYWGEDALKRGYAVCLFPGVDSHHREADYQGYDSIWQSVRKEYPKATWTEISTKGWLASRCIDYLLGDQSVAEIDADKIAIIGFSRYGKQAMIAGAFDERITCVVARSPGSPASCPYRFTSRNTYAEAPSDFPSEWFLPSLRDFTGRENELPIDAHGWYALIAPRHCLIHTAHNDGAEPTFAVEKAYIEGRSVYRLLGKGQNLRIDYRTGGHSSGPPPEQVSRADRQHNLDWMDLAFGRGLTKHGDFPEQLIHDFDWKQWRSRQNAAGLRIAKNAPSIERIKWSLGQAPKILSPVDQEEFLTDAESSLMTHDRWTPKGVRRVPIHFGHGVRGNLYFKDGAPTPMPVVVWLHPLAYHSGYNEGYGVQGTTVYHRLAENGFAVIA</sequence>
<dbReference type="GO" id="GO:0052689">
    <property type="term" value="F:carboxylic ester hydrolase activity"/>
    <property type="evidence" value="ECO:0007669"/>
    <property type="project" value="UniProtKB-KW"/>
</dbReference>
<dbReference type="EMBL" id="UINC01029164">
    <property type="protein sequence ID" value="SVB11437.1"/>
    <property type="molecule type" value="Genomic_DNA"/>
</dbReference>
<evidence type="ECO:0000259" key="4">
    <source>
        <dbReference type="Pfam" id="PF22244"/>
    </source>
</evidence>
<organism evidence="5">
    <name type="scientific">marine metagenome</name>
    <dbReference type="NCBI Taxonomy" id="408172"/>
    <lineage>
        <taxon>unclassified sequences</taxon>
        <taxon>metagenomes</taxon>
        <taxon>ecological metagenomes</taxon>
    </lineage>
</organism>
<proteinExistence type="predicted"/>
<accession>A0A382BE32</accession>
<dbReference type="InterPro" id="IPR054579">
    <property type="entry name" value="GCE-like_dom"/>
</dbReference>
<dbReference type="SUPFAM" id="SSF53474">
    <property type="entry name" value="alpha/beta-Hydrolases"/>
    <property type="match status" value="2"/>
</dbReference>
<name>A0A382BE32_9ZZZZ</name>
<feature type="domain" description="4-O-methyl-glucuronoyl methylesterase-like" evidence="4">
    <location>
        <begin position="88"/>
        <end position="314"/>
    </location>
</feature>